<dbReference type="AlphaFoldDB" id="A0A4U0F0S0"/>
<accession>A0A4U0F0S0</accession>
<gene>
    <name evidence="2" type="ORF">E5167_01795</name>
</gene>
<evidence type="ECO:0000313" key="2">
    <source>
        <dbReference type="EMBL" id="TJY38015.1"/>
    </source>
</evidence>
<dbReference type="RefSeq" id="WP_136840428.1">
    <property type="nucleotide sequence ID" value="NZ_SUPL01000001.1"/>
</dbReference>
<dbReference type="Proteomes" id="UP000307657">
    <property type="component" value="Unassembled WGS sequence"/>
</dbReference>
<evidence type="ECO:0000313" key="3">
    <source>
        <dbReference type="Proteomes" id="UP000307657"/>
    </source>
</evidence>
<keyword evidence="1" id="KW-1133">Transmembrane helix</keyword>
<dbReference type="PROSITE" id="PS51257">
    <property type="entry name" value="PROKAR_LIPOPROTEIN"/>
    <property type="match status" value="1"/>
</dbReference>
<protein>
    <recommendedName>
        <fullName evidence="4">Lipoprotein</fullName>
    </recommendedName>
</protein>
<reference evidence="2 3" key="1">
    <citation type="submission" date="2019-04" db="EMBL/GenBank/DDBJ databases">
        <title>Lacinutrix sp. nov., isolated from marine water.</title>
        <authorList>
            <person name="Kim W."/>
        </authorList>
    </citation>
    <scope>NUCLEOTIDE SEQUENCE [LARGE SCALE GENOMIC DNA]</scope>
    <source>
        <strain evidence="2 3">CAU 1491</strain>
    </source>
</reference>
<evidence type="ECO:0008006" key="4">
    <source>
        <dbReference type="Google" id="ProtNLM"/>
    </source>
</evidence>
<feature type="transmembrane region" description="Helical" evidence="1">
    <location>
        <begin position="6"/>
        <end position="25"/>
    </location>
</feature>
<evidence type="ECO:0000256" key="1">
    <source>
        <dbReference type="SAM" id="Phobius"/>
    </source>
</evidence>
<dbReference type="OrthoDB" id="6402685at2"/>
<keyword evidence="1" id="KW-0472">Membrane</keyword>
<name>A0A4U0F0S0_9FLAO</name>
<organism evidence="2 3">
    <name type="scientific">Pontimicrobium aquaticum</name>
    <dbReference type="NCBI Taxonomy" id="2565367"/>
    <lineage>
        <taxon>Bacteria</taxon>
        <taxon>Pseudomonadati</taxon>
        <taxon>Bacteroidota</taxon>
        <taxon>Flavobacteriia</taxon>
        <taxon>Flavobacteriales</taxon>
        <taxon>Flavobacteriaceae</taxon>
        <taxon>Pontimicrobium</taxon>
    </lineage>
</organism>
<sequence length="209" mass="24509">MKQTKIMHYILKFLYVAVISLLFSCGENTLLETNKPTLNDFTVGEKWTWKWQRSVEGEVLGEGVDVKEVVNYKGDLGFHYVHLKDTVKITEIVNRKQSKNPFRDWPLKLGKKWKHIENWENESGEKGRYNRDVEVVSFEKITVKAGEFWAYKIKYDGVIENFATGGKGEMVDFWWYCPDLKDYLKHTQDSGNGFLYSSELIKYSNPNKN</sequence>
<keyword evidence="1" id="KW-0812">Transmembrane</keyword>
<dbReference type="EMBL" id="SUPL01000001">
    <property type="protein sequence ID" value="TJY38015.1"/>
    <property type="molecule type" value="Genomic_DNA"/>
</dbReference>
<proteinExistence type="predicted"/>
<comment type="caution">
    <text evidence="2">The sequence shown here is derived from an EMBL/GenBank/DDBJ whole genome shotgun (WGS) entry which is preliminary data.</text>
</comment>
<dbReference type="Gene3D" id="2.40.360.20">
    <property type="match status" value="1"/>
</dbReference>
<keyword evidence="3" id="KW-1185">Reference proteome</keyword>